<dbReference type="OrthoDB" id="9807790at2"/>
<dbReference type="InterPro" id="IPR027417">
    <property type="entry name" value="P-loop_NTPase"/>
</dbReference>
<dbReference type="PANTHER" id="PTHR22683:SF1">
    <property type="entry name" value="TYPE VII SECRETION SYSTEM PROTEIN ESSC"/>
    <property type="match status" value="1"/>
</dbReference>
<dbReference type="InterPro" id="IPR050206">
    <property type="entry name" value="FtsK/SpoIIIE/SftA"/>
</dbReference>
<accession>A0A543N6S9</accession>
<feature type="transmembrane region" description="Helical" evidence="5">
    <location>
        <begin position="241"/>
        <end position="262"/>
    </location>
</feature>
<keyword evidence="5" id="KW-0472">Membrane</keyword>
<dbReference type="Proteomes" id="UP000317422">
    <property type="component" value="Unassembled WGS sequence"/>
</dbReference>
<keyword evidence="8" id="KW-1185">Reference proteome</keyword>
<evidence type="ECO:0000256" key="5">
    <source>
        <dbReference type="SAM" id="Phobius"/>
    </source>
</evidence>
<sequence length="1468" mass="157253">MRIILTAAGPAPAGRNSAAPLGADILVEVDPGAAVSRLAAALDPLIRTSLPEAGVGPRLFLGDRELKSDKSISEAGLFDGAVVSVGKPAPAVSAEPPAVLEIRVVSGPEAGMVHRLDPGDYTIGDTAGARVPVVECGTTLVVRVAMDATVTIVDLVPGSGAPPATIEGETATARSPWRPGEQLALGDTLLEAHPTRYPDAAVVTSEDGTGLDYNRPPRLHPAPMRSTFRLPQPPEPPDKPIVQLLVMITLPLIMALGSAMVLGRARYLLLGLLSPVSVLVTQAMQRRTGKQRYQRQLREYEQTVERVSADAREALYAHQRSLRDACPDPATALLLATGPRARLWERRRSDEDFTLLRVGTGRIPSPVVLTDPTEDEHRKDVTWDFRDVPITVSLRDNGVVGIAGSGDLTDRLDRWLVGQLALLHSPAELELYLLSMNRGQEEQWAWTRWLPHLRSTTPEVSLGRLGLDADTCARRVAELLALLDARSGGKSVAARPETETDIVVVLDGARQLRALPGVIQLLREGPAVGIHVLCFDAEERLLPEECQAVVTISGGEMRFARTKNDSVDEIRIDAPPRDWADRAGRALAPIRDTSTGDEGGAVPRSARLLDVLGLEPPDGDLIAAHWAANGRSTIAAIGAGIDGAFSVDIRKDGPHALIAGTTGSGKSELLQTLVASLAAVNRPEAMSFVLVDYKGGSAFKDCVSLPHTVGMVTDLDAHLVTRALTSLGAELHRREHMLAAAGAKDIEDYTAMFDRGDHLAPMPRLLLVIDEFASLARELPEFVNGLVNIAQRGRSLGIHLVLATQRPAGVITNDIRANTNLRIALRMTDPGESRDVIDSQEAAQISLDTPGRGYARLGHASLLPFQSGRVGGQRVTATTDAQDPAPHILRWEDFARPAPADDSGDDDSGDVDVTDLTVLVSAIQEATSRVGAHLQPSPWLEALPERVTLVHVNQQAPMRRPEPGTLQPVPVGLMDLPEQQAQRQFTLDLGTVGNLHIVGSGRSGRSEALRTVAGALAVGHQVCDLHMYAIDCGNGTLLPMSELPHCGAVATRTQEDRVVRLVGLLTEELDRRQRLLAGQGCADIAELREHTPPGDRPAHIVVFLDRWDVLDQTFGDYNHGALIEDLVTLQRDGAGVGMHVIATGDKTLTRSKVAQTTEHRLALRFNDRNDYSPAGLRGRDLPDEIPNGRAFRTGDAAEIQLALLADDPSGAAQAAELSRIGGFTTTEFADTPGPRPMRVDVLPDRLGYPDADSYRAPDTRRPLWAMVGVGGNQLTAYGADLADTPTFLVGGPPRSGRSSLLRTMSQSLLDAGTELMLITPRTSALADLRDHPGVRVVLDDADPSLRDFISGVQQLEGETSAIVVDDAELLLSSDLGKEFTRIARGMVGEGFAIIAAGNTEALQGGFNSWHVQLKRNRVGALLSPQTSSDGEILGLRLPKGVPAKRVVLGTAYLHLGDGQVTQVRVPMP</sequence>
<dbReference type="PANTHER" id="PTHR22683">
    <property type="entry name" value="SPORULATION PROTEIN RELATED"/>
    <property type="match status" value="1"/>
</dbReference>
<protein>
    <submittedName>
        <fullName evidence="7">S-DNA-T family DNA segregation ATPase FtsK/SpoIIIE</fullName>
    </submittedName>
</protein>
<dbReference type="PROSITE" id="PS50901">
    <property type="entry name" value="FTSK"/>
    <property type="match status" value="2"/>
</dbReference>
<dbReference type="EMBL" id="VFQC01000003">
    <property type="protein sequence ID" value="TQN27507.1"/>
    <property type="molecule type" value="Genomic_DNA"/>
</dbReference>
<feature type="domain" description="FtsK" evidence="6">
    <location>
        <begin position="642"/>
        <end position="834"/>
    </location>
</feature>
<dbReference type="RefSeq" id="WP_141925927.1">
    <property type="nucleotide sequence ID" value="NZ_VFQC01000003.1"/>
</dbReference>
<dbReference type="Pfam" id="PF01580">
    <property type="entry name" value="FtsK_SpoIIIE"/>
    <property type="match status" value="2"/>
</dbReference>
<proteinExistence type="predicted"/>
<organism evidence="7 8">
    <name type="scientific">Haloactinospora alba</name>
    <dbReference type="NCBI Taxonomy" id="405555"/>
    <lineage>
        <taxon>Bacteria</taxon>
        <taxon>Bacillati</taxon>
        <taxon>Actinomycetota</taxon>
        <taxon>Actinomycetes</taxon>
        <taxon>Streptosporangiales</taxon>
        <taxon>Nocardiopsidaceae</taxon>
        <taxon>Haloactinospora</taxon>
    </lineage>
</organism>
<evidence type="ECO:0000313" key="7">
    <source>
        <dbReference type="EMBL" id="TQN27507.1"/>
    </source>
</evidence>
<reference evidence="7 8" key="1">
    <citation type="submission" date="2019-06" db="EMBL/GenBank/DDBJ databases">
        <title>Sequencing the genomes of 1000 actinobacteria strains.</title>
        <authorList>
            <person name="Klenk H.-P."/>
        </authorList>
    </citation>
    <scope>NUCLEOTIDE SEQUENCE [LARGE SCALE GENOMIC DNA]</scope>
    <source>
        <strain evidence="7 8">DSM 45015</strain>
    </source>
</reference>
<keyword evidence="2 3" id="KW-0067">ATP-binding</keyword>
<dbReference type="Gene3D" id="3.40.50.300">
    <property type="entry name" value="P-loop containing nucleotide triphosphate hydrolases"/>
    <property type="match status" value="4"/>
</dbReference>
<evidence type="ECO:0000313" key="8">
    <source>
        <dbReference type="Proteomes" id="UP000317422"/>
    </source>
</evidence>
<dbReference type="SUPFAM" id="SSF52540">
    <property type="entry name" value="P-loop containing nucleoside triphosphate hydrolases"/>
    <property type="match status" value="2"/>
</dbReference>
<dbReference type="InterPro" id="IPR002543">
    <property type="entry name" value="FtsK_dom"/>
</dbReference>
<evidence type="ECO:0000256" key="4">
    <source>
        <dbReference type="SAM" id="MobiDB-lite"/>
    </source>
</evidence>
<feature type="transmembrane region" description="Helical" evidence="5">
    <location>
        <begin position="267"/>
        <end position="284"/>
    </location>
</feature>
<evidence type="ECO:0000256" key="2">
    <source>
        <dbReference type="ARBA" id="ARBA00022840"/>
    </source>
</evidence>
<evidence type="ECO:0000256" key="3">
    <source>
        <dbReference type="PROSITE-ProRule" id="PRU00289"/>
    </source>
</evidence>
<dbReference type="SMART" id="SM00382">
    <property type="entry name" value="AAA"/>
    <property type="match status" value="3"/>
</dbReference>
<feature type="region of interest" description="Disordered" evidence="4">
    <location>
        <begin position="200"/>
        <end position="235"/>
    </location>
</feature>
<keyword evidence="1 3" id="KW-0547">Nucleotide-binding</keyword>
<evidence type="ECO:0000259" key="6">
    <source>
        <dbReference type="PROSITE" id="PS50901"/>
    </source>
</evidence>
<keyword evidence="5" id="KW-1133">Transmembrane helix</keyword>
<name>A0A543N6S9_9ACTN</name>
<keyword evidence="5" id="KW-0812">Transmembrane</keyword>
<feature type="domain" description="FtsK" evidence="6">
    <location>
        <begin position="982"/>
        <end position="1172"/>
    </location>
</feature>
<feature type="binding site" evidence="3">
    <location>
        <begin position="660"/>
        <end position="667"/>
    </location>
    <ligand>
        <name>ATP</name>
        <dbReference type="ChEBI" id="CHEBI:30616"/>
    </ligand>
</feature>
<dbReference type="CDD" id="cd01127">
    <property type="entry name" value="TrwB_TraG_TraD_VirD4"/>
    <property type="match status" value="1"/>
</dbReference>
<feature type="binding site" evidence="3">
    <location>
        <begin position="999"/>
        <end position="1006"/>
    </location>
    <ligand>
        <name>ATP</name>
        <dbReference type="ChEBI" id="CHEBI:30616"/>
    </ligand>
</feature>
<dbReference type="GO" id="GO:0003677">
    <property type="term" value="F:DNA binding"/>
    <property type="evidence" value="ECO:0007669"/>
    <property type="project" value="InterPro"/>
</dbReference>
<dbReference type="GO" id="GO:0005524">
    <property type="term" value="F:ATP binding"/>
    <property type="evidence" value="ECO:0007669"/>
    <property type="project" value="UniProtKB-UniRule"/>
</dbReference>
<comment type="caution">
    <text evidence="7">The sequence shown here is derived from an EMBL/GenBank/DDBJ whole genome shotgun (WGS) entry which is preliminary data.</text>
</comment>
<dbReference type="InterPro" id="IPR003593">
    <property type="entry name" value="AAA+_ATPase"/>
</dbReference>
<gene>
    <name evidence="7" type="ORF">FHX37_4228</name>
</gene>
<evidence type="ECO:0000256" key="1">
    <source>
        <dbReference type="ARBA" id="ARBA00022741"/>
    </source>
</evidence>